<organism evidence="2">
    <name type="scientific">marine sediment metagenome</name>
    <dbReference type="NCBI Taxonomy" id="412755"/>
    <lineage>
        <taxon>unclassified sequences</taxon>
        <taxon>metagenomes</taxon>
        <taxon>ecological metagenomes</taxon>
    </lineage>
</organism>
<dbReference type="PROSITE" id="PS50022">
    <property type="entry name" value="FA58C_3"/>
    <property type="match status" value="1"/>
</dbReference>
<name>X1R9W3_9ZZZZ</name>
<accession>X1R9W3</accession>
<gene>
    <name evidence="2" type="ORF">S12H4_09877</name>
</gene>
<reference evidence="2" key="1">
    <citation type="journal article" date="2014" name="Front. Microbiol.">
        <title>High frequency of phylogenetically diverse reductive dehalogenase-homologous genes in deep subseafloor sedimentary metagenomes.</title>
        <authorList>
            <person name="Kawai M."/>
            <person name="Futagami T."/>
            <person name="Toyoda A."/>
            <person name="Takaki Y."/>
            <person name="Nishi S."/>
            <person name="Hori S."/>
            <person name="Arai W."/>
            <person name="Tsubouchi T."/>
            <person name="Morono Y."/>
            <person name="Uchiyama I."/>
            <person name="Ito T."/>
            <person name="Fujiyama A."/>
            <person name="Inagaki F."/>
            <person name="Takami H."/>
        </authorList>
    </citation>
    <scope>NUCLEOTIDE SEQUENCE</scope>
    <source>
        <strain evidence="2">Expedition CK06-06</strain>
    </source>
</reference>
<feature type="non-terminal residue" evidence="2">
    <location>
        <position position="191"/>
    </location>
</feature>
<dbReference type="Pfam" id="PF00754">
    <property type="entry name" value="F5_F8_type_C"/>
    <property type="match status" value="1"/>
</dbReference>
<sequence length="191" mass="21620">MGCNKKLCGYSSILGGYSIDKCVDGIASADNSIDAGRNHDKAFDDNLLTTWVSAQEYNWLKYDFGVGVAHKFVRMTYIQSFDQDYCIQDYRIQGSNNNSDWDTLVDDRFINTHDKQIIDFANTIAYRYFRLFTDTSWQSGGAGTTISALEVEVMIRIPVEGKIRRIMLQLTPDVKNGGIAKTNMFNLAHNL</sequence>
<evidence type="ECO:0000313" key="2">
    <source>
        <dbReference type="EMBL" id="GAI59935.1"/>
    </source>
</evidence>
<dbReference type="SUPFAM" id="SSF49785">
    <property type="entry name" value="Galactose-binding domain-like"/>
    <property type="match status" value="1"/>
</dbReference>
<feature type="domain" description="F5/8 type C" evidence="1">
    <location>
        <begin position="8"/>
        <end position="156"/>
    </location>
</feature>
<dbReference type="AlphaFoldDB" id="X1R9W3"/>
<proteinExistence type="predicted"/>
<protein>
    <recommendedName>
        <fullName evidence="1">F5/8 type C domain-containing protein</fullName>
    </recommendedName>
</protein>
<evidence type="ECO:0000259" key="1">
    <source>
        <dbReference type="PROSITE" id="PS50022"/>
    </source>
</evidence>
<dbReference type="Gene3D" id="2.60.120.260">
    <property type="entry name" value="Galactose-binding domain-like"/>
    <property type="match status" value="1"/>
</dbReference>
<dbReference type="InterPro" id="IPR000421">
    <property type="entry name" value="FA58C"/>
</dbReference>
<comment type="caution">
    <text evidence="2">The sequence shown here is derived from an EMBL/GenBank/DDBJ whole genome shotgun (WGS) entry which is preliminary data.</text>
</comment>
<dbReference type="InterPro" id="IPR008979">
    <property type="entry name" value="Galactose-bd-like_sf"/>
</dbReference>
<dbReference type="EMBL" id="BARW01004097">
    <property type="protein sequence ID" value="GAI59935.1"/>
    <property type="molecule type" value="Genomic_DNA"/>
</dbReference>